<accession>A0A812PDY4</accession>
<reference evidence="1" key="1">
    <citation type="submission" date="2021-02" db="EMBL/GenBank/DDBJ databases">
        <authorList>
            <person name="Dougan E. K."/>
            <person name="Rhodes N."/>
            <person name="Thang M."/>
            <person name="Chan C."/>
        </authorList>
    </citation>
    <scope>NUCLEOTIDE SEQUENCE</scope>
</reference>
<organism evidence="1 2">
    <name type="scientific">Symbiodinium natans</name>
    <dbReference type="NCBI Taxonomy" id="878477"/>
    <lineage>
        <taxon>Eukaryota</taxon>
        <taxon>Sar</taxon>
        <taxon>Alveolata</taxon>
        <taxon>Dinophyceae</taxon>
        <taxon>Suessiales</taxon>
        <taxon>Symbiodiniaceae</taxon>
        <taxon>Symbiodinium</taxon>
    </lineage>
</organism>
<dbReference type="EMBL" id="CAJNDS010002159">
    <property type="protein sequence ID" value="CAE7356050.1"/>
    <property type="molecule type" value="Genomic_DNA"/>
</dbReference>
<name>A0A812PDY4_9DINO</name>
<comment type="caution">
    <text evidence="1">The sequence shown here is derived from an EMBL/GenBank/DDBJ whole genome shotgun (WGS) entry which is preliminary data.</text>
</comment>
<sequence length="77" mass="8666">MDGEVIPLVPIDIRENESGDVFKGAEQNDTGELDLDLVTQNELAPPMLEYAGCLRKKELNGLYQRSSLAHRFSWALF</sequence>
<gene>
    <name evidence="1" type="ORF">SNAT2548_LOCUS18945</name>
</gene>
<evidence type="ECO:0000313" key="1">
    <source>
        <dbReference type="EMBL" id="CAE7356050.1"/>
    </source>
</evidence>
<keyword evidence="2" id="KW-1185">Reference proteome</keyword>
<dbReference type="OrthoDB" id="10290952at2759"/>
<proteinExistence type="predicted"/>
<evidence type="ECO:0000313" key="2">
    <source>
        <dbReference type="Proteomes" id="UP000604046"/>
    </source>
</evidence>
<protein>
    <submittedName>
        <fullName evidence="1">Uncharacterized protein</fullName>
    </submittedName>
</protein>
<dbReference type="AlphaFoldDB" id="A0A812PDY4"/>
<dbReference type="Proteomes" id="UP000604046">
    <property type="component" value="Unassembled WGS sequence"/>
</dbReference>